<protein>
    <submittedName>
        <fullName evidence="2">LuxR family transcriptional regulator</fullName>
    </submittedName>
</protein>
<feature type="domain" description="HTH luxR-type" evidence="1">
    <location>
        <begin position="299"/>
        <end position="364"/>
    </location>
</feature>
<accession>A0A387FX07</accession>
<evidence type="ECO:0000313" key="3">
    <source>
        <dbReference type="Proteomes" id="UP000282195"/>
    </source>
</evidence>
<dbReference type="PRINTS" id="PR00038">
    <property type="entry name" value="HTHLUXR"/>
</dbReference>
<sequence>MRFDLHGLDRATDGFFGAALDTTLWPAVLEKVAEATRSFGANIAPIEGRLLNTFIVTESLAPAMENYFAEEWYRQDYRRQHIPIMRQAGVMLEQDFAGEDEFKTLDFYRAQERFGLRWSAIVGFSSGDDLLGFALQRRIEDGPYSRDEARSLHRIRQKLMITAKIMRDISASEVKGMATAFEMANVACVFFDRMGLVTTVNEKMRRLLGPDLQINQGRMCPIRKEDANAFDRRLKAVLGDGNLLTSAEPEILLLSRKGRRPLIVRMQRLDSDMQDVFCHSCAFATVEDPEEKVRQRPATLTKLFGLTRAEAEIALMLAQGMTLHDIATQRTVSYQTARAHLKSIYRKTDTNRQPELSLLLAGIRMR</sequence>
<dbReference type="RefSeq" id="WP_120705077.1">
    <property type="nucleotide sequence ID" value="NZ_CP032694.1"/>
</dbReference>
<proteinExistence type="predicted"/>
<name>A0A387FX07_9HYPH</name>
<organism evidence="2 3">
    <name type="scientific">Rhizobium jaguaris</name>
    <dbReference type="NCBI Taxonomy" id="1312183"/>
    <lineage>
        <taxon>Bacteria</taxon>
        <taxon>Pseudomonadati</taxon>
        <taxon>Pseudomonadota</taxon>
        <taxon>Alphaproteobacteria</taxon>
        <taxon>Hyphomicrobiales</taxon>
        <taxon>Rhizobiaceae</taxon>
        <taxon>Rhizobium/Agrobacterium group</taxon>
        <taxon>Rhizobium</taxon>
    </lineage>
</organism>
<dbReference type="CDD" id="cd06170">
    <property type="entry name" value="LuxR_C_like"/>
    <property type="match status" value="1"/>
</dbReference>
<dbReference type="OrthoDB" id="7444822at2"/>
<dbReference type="InterPro" id="IPR035965">
    <property type="entry name" value="PAS-like_dom_sf"/>
</dbReference>
<gene>
    <name evidence="2" type="ORF">CCGE525_15625</name>
</gene>
<dbReference type="SMART" id="SM00421">
    <property type="entry name" value="HTH_LUXR"/>
    <property type="match status" value="1"/>
</dbReference>
<dbReference type="SUPFAM" id="SSF46894">
    <property type="entry name" value="C-terminal effector domain of the bipartite response regulators"/>
    <property type="match status" value="1"/>
</dbReference>
<dbReference type="InterPro" id="IPR036388">
    <property type="entry name" value="WH-like_DNA-bd_sf"/>
</dbReference>
<dbReference type="SUPFAM" id="SSF55785">
    <property type="entry name" value="PYP-like sensor domain (PAS domain)"/>
    <property type="match status" value="1"/>
</dbReference>
<keyword evidence="3" id="KW-1185">Reference proteome</keyword>
<reference evidence="2 3" key="1">
    <citation type="submission" date="2018-10" db="EMBL/GenBank/DDBJ databases">
        <title>Rhizobium etli, R. leguminosarum and a new Rhizobium genospecies from Phaseolus dumosus.</title>
        <authorList>
            <person name="Ramirez-Puebla S.T."/>
            <person name="Rogel-Hernandez M.A."/>
            <person name="Guerrero G."/>
            <person name="Ormeno-Orrillo E."/>
            <person name="Martinez-Romero J.C."/>
            <person name="Negrete-Yankelevich S."/>
            <person name="Martinez-Romero E."/>
        </authorList>
    </citation>
    <scope>NUCLEOTIDE SEQUENCE [LARGE SCALE GENOMIC DNA]</scope>
    <source>
        <strain evidence="2 3">CCGE525</strain>
    </source>
</reference>
<dbReference type="PROSITE" id="PS50043">
    <property type="entry name" value="HTH_LUXR_2"/>
    <property type="match status" value="1"/>
</dbReference>
<dbReference type="GO" id="GO:0006355">
    <property type="term" value="P:regulation of DNA-templated transcription"/>
    <property type="evidence" value="ECO:0007669"/>
    <property type="project" value="InterPro"/>
</dbReference>
<evidence type="ECO:0000259" key="1">
    <source>
        <dbReference type="PROSITE" id="PS50043"/>
    </source>
</evidence>
<dbReference type="EMBL" id="CP032694">
    <property type="protein sequence ID" value="AYG60082.1"/>
    <property type="molecule type" value="Genomic_DNA"/>
</dbReference>
<dbReference type="KEGG" id="rjg:CCGE525_15625"/>
<dbReference type="Pfam" id="PF00196">
    <property type="entry name" value="GerE"/>
    <property type="match status" value="1"/>
</dbReference>
<evidence type="ECO:0000313" key="2">
    <source>
        <dbReference type="EMBL" id="AYG60082.1"/>
    </source>
</evidence>
<dbReference type="InterPro" id="IPR016032">
    <property type="entry name" value="Sig_transdc_resp-reg_C-effctor"/>
</dbReference>
<dbReference type="GO" id="GO:0003677">
    <property type="term" value="F:DNA binding"/>
    <property type="evidence" value="ECO:0007669"/>
    <property type="project" value="InterPro"/>
</dbReference>
<dbReference type="Gene3D" id="1.10.10.10">
    <property type="entry name" value="Winged helix-like DNA-binding domain superfamily/Winged helix DNA-binding domain"/>
    <property type="match status" value="1"/>
</dbReference>
<dbReference type="AlphaFoldDB" id="A0A387FX07"/>
<dbReference type="Proteomes" id="UP000282195">
    <property type="component" value="Chromosome"/>
</dbReference>
<dbReference type="InterPro" id="IPR000792">
    <property type="entry name" value="Tscrpt_reg_LuxR_C"/>
</dbReference>